<dbReference type="Gene3D" id="3.10.290.70">
    <property type="match status" value="1"/>
</dbReference>
<keyword evidence="3 4" id="KW-0687">Ribonucleoprotein</keyword>
<evidence type="ECO:0000256" key="5">
    <source>
        <dbReference type="SAM" id="MobiDB-lite"/>
    </source>
</evidence>
<organism evidence="6 7">
    <name type="scientific">Peronospora destructor</name>
    <dbReference type="NCBI Taxonomy" id="86335"/>
    <lineage>
        <taxon>Eukaryota</taxon>
        <taxon>Sar</taxon>
        <taxon>Stramenopiles</taxon>
        <taxon>Oomycota</taxon>
        <taxon>Peronosporomycetes</taxon>
        <taxon>Peronosporales</taxon>
        <taxon>Peronosporaceae</taxon>
        <taxon>Peronospora</taxon>
    </lineage>
</organism>
<evidence type="ECO:0000256" key="2">
    <source>
        <dbReference type="ARBA" id="ARBA00022980"/>
    </source>
</evidence>
<dbReference type="GO" id="GO:0003735">
    <property type="term" value="F:structural constituent of ribosome"/>
    <property type="evidence" value="ECO:0007669"/>
    <property type="project" value="InterPro"/>
</dbReference>
<dbReference type="PANTHER" id="PTHR10394">
    <property type="entry name" value="40S RIBOSOMAL PROTEIN S8"/>
    <property type="match status" value="1"/>
</dbReference>
<dbReference type="GO" id="GO:1990904">
    <property type="term" value="C:ribonucleoprotein complex"/>
    <property type="evidence" value="ECO:0007669"/>
    <property type="project" value="UniProtKB-KW"/>
</dbReference>
<evidence type="ECO:0000313" key="6">
    <source>
        <dbReference type="EMBL" id="CAI5741463.1"/>
    </source>
</evidence>
<feature type="compositionally biased region" description="Basic residues" evidence="5">
    <location>
        <begin position="33"/>
        <end position="47"/>
    </location>
</feature>
<proteinExistence type="inferred from homology"/>
<evidence type="ECO:0000256" key="1">
    <source>
        <dbReference type="ARBA" id="ARBA00005257"/>
    </source>
</evidence>
<dbReference type="GO" id="GO:0005840">
    <property type="term" value="C:ribosome"/>
    <property type="evidence" value="ECO:0007669"/>
    <property type="project" value="UniProtKB-KW"/>
</dbReference>
<dbReference type="CDD" id="cd11380">
    <property type="entry name" value="Ribosomal_S8e_like"/>
    <property type="match status" value="1"/>
</dbReference>
<dbReference type="GO" id="GO:0006412">
    <property type="term" value="P:translation"/>
    <property type="evidence" value="ECO:0007669"/>
    <property type="project" value="InterPro"/>
</dbReference>
<dbReference type="PROSITE" id="PS01193">
    <property type="entry name" value="RIBOSOMAL_S8E"/>
    <property type="match status" value="1"/>
</dbReference>
<dbReference type="EMBL" id="CANTFM010001579">
    <property type="protein sequence ID" value="CAI5741463.1"/>
    <property type="molecule type" value="Genomic_DNA"/>
</dbReference>
<dbReference type="NCBIfam" id="TIGR00307">
    <property type="entry name" value="eS8"/>
    <property type="match status" value="1"/>
</dbReference>
<dbReference type="AlphaFoldDB" id="A0AAV0UZ18"/>
<dbReference type="InterPro" id="IPR001047">
    <property type="entry name" value="Ribosomal_eS8"/>
</dbReference>
<protein>
    <recommendedName>
        <fullName evidence="4">40S ribosomal protein S8</fullName>
    </recommendedName>
</protein>
<keyword evidence="2 4" id="KW-0689">Ribosomal protein</keyword>
<comment type="similarity">
    <text evidence="1 4">Belongs to the eukaryotic ribosomal protein eS8 family.</text>
</comment>
<gene>
    <name evidence="6" type="ORF">PDE001_LOCUS7829</name>
</gene>
<comment type="caution">
    <text evidence="6">The sequence shown here is derived from an EMBL/GenBank/DDBJ whole genome shotgun (WGS) entry which is preliminary data.</text>
</comment>
<dbReference type="Pfam" id="PF01201">
    <property type="entry name" value="Ribosomal_S8e"/>
    <property type="match status" value="1"/>
</dbReference>
<accession>A0AAV0UZ18</accession>
<dbReference type="Proteomes" id="UP001162029">
    <property type="component" value="Unassembled WGS sequence"/>
</dbReference>
<evidence type="ECO:0000256" key="4">
    <source>
        <dbReference type="RuleBase" id="RU000669"/>
    </source>
</evidence>
<name>A0AAV0UZ18_9STRA</name>
<sequence length="203" mass="22925">MEMCCMRRVSGVESLGSPSRPTPLYFPGISRDSRHKRRETGGKRKVHRKKRKFELGRQPAATKLGGKRVHTVRVRGGHFKFRALHLEAGNFSWGTEVCARKTRILDVVYNASNNELVRTKTLVKGAVVLVDATPFRQWYEAHYGVKIGVKKNSEKIDDQIASGRLLAVVSSRPGQSGRADGYILEGKELEFYQRKLATKKSKK</sequence>
<reference evidence="6" key="1">
    <citation type="submission" date="2022-12" db="EMBL/GenBank/DDBJ databases">
        <authorList>
            <person name="Webb A."/>
        </authorList>
    </citation>
    <scope>NUCLEOTIDE SEQUENCE</scope>
    <source>
        <strain evidence="6">Pd1</strain>
    </source>
</reference>
<feature type="region of interest" description="Disordered" evidence="5">
    <location>
        <begin position="12"/>
        <end position="47"/>
    </location>
</feature>
<evidence type="ECO:0000256" key="3">
    <source>
        <dbReference type="ARBA" id="ARBA00023274"/>
    </source>
</evidence>
<dbReference type="InterPro" id="IPR022309">
    <property type="entry name" value="Ribosomal_Se8/biogenesis_NSA2"/>
</dbReference>
<dbReference type="FunFam" id="3.10.290.70:FF:000009">
    <property type="entry name" value="40S ribosomal protein S8"/>
    <property type="match status" value="1"/>
</dbReference>
<dbReference type="InterPro" id="IPR018283">
    <property type="entry name" value="Ribosomal_eS8_CS"/>
</dbReference>
<evidence type="ECO:0000313" key="7">
    <source>
        <dbReference type="Proteomes" id="UP001162029"/>
    </source>
</evidence>
<keyword evidence="7" id="KW-1185">Reference proteome</keyword>